<dbReference type="AlphaFoldDB" id="A0A3L6SBQ0"/>
<dbReference type="Proteomes" id="UP000275267">
    <property type="component" value="Unassembled WGS sequence"/>
</dbReference>
<feature type="compositionally biased region" description="Low complexity" evidence="4">
    <location>
        <begin position="461"/>
        <end position="471"/>
    </location>
</feature>
<protein>
    <recommendedName>
        <fullName evidence="7">4-hydroxyphenylacetaldehyde oxime monooxygenase-like</fullName>
    </recommendedName>
</protein>
<reference evidence="6" key="1">
    <citation type="journal article" date="2019" name="Nat. Commun.">
        <title>The genome of broomcorn millet.</title>
        <authorList>
            <person name="Zou C."/>
            <person name="Miki D."/>
            <person name="Li D."/>
            <person name="Tang Q."/>
            <person name="Xiao L."/>
            <person name="Rajput S."/>
            <person name="Deng P."/>
            <person name="Jia W."/>
            <person name="Huang R."/>
            <person name="Zhang M."/>
            <person name="Sun Y."/>
            <person name="Hu J."/>
            <person name="Fu X."/>
            <person name="Schnable P.S."/>
            <person name="Li F."/>
            <person name="Zhang H."/>
            <person name="Feng B."/>
            <person name="Zhu X."/>
            <person name="Liu R."/>
            <person name="Schnable J.C."/>
            <person name="Zhu J.-K."/>
            <person name="Zhang H."/>
        </authorList>
    </citation>
    <scope>NUCLEOTIDE SEQUENCE [LARGE SCALE GENOMIC DNA]</scope>
</reference>
<organism evidence="5 6">
    <name type="scientific">Panicum miliaceum</name>
    <name type="common">Proso millet</name>
    <name type="synonym">Broomcorn millet</name>
    <dbReference type="NCBI Taxonomy" id="4540"/>
    <lineage>
        <taxon>Eukaryota</taxon>
        <taxon>Viridiplantae</taxon>
        <taxon>Streptophyta</taxon>
        <taxon>Embryophyta</taxon>
        <taxon>Tracheophyta</taxon>
        <taxon>Spermatophyta</taxon>
        <taxon>Magnoliopsida</taxon>
        <taxon>Liliopsida</taxon>
        <taxon>Poales</taxon>
        <taxon>Poaceae</taxon>
        <taxon>PACMAD clade</taxon>
        <taxon>Panicoideae</taxon>
        <taxon>Panicodae</taxon>
        <taxon>Paniceae</taxon>
        <taxon>Panicinae</taxon>
        <taxon>Panicum</taxon>
        <taxon>Panicum sect. Panicum</taxon>
    </lineage>
</organism>
<dbReference type="Pfam" id="PF00067">
    <property type="entry name" value="p450"/>
    <property type="match status" value="1"/>
</dbReference>
<dbReference type="PANTHER" id="PTHR47955:SF11">
    <property type="entry name" value="4-HYDROXYPHENYLACETALDEHYDE OXIME MONOOXYGENASE"/>
    <property type="match status" value="1"/>
</dbReference>
<accession>A0A3L6SBQ0</accession>
<comment type="similarity">
    <text evidence="1">Belongs to the cytochrome P450 family.</text>
</comment>
<evidence type="ECO:0000313" key="6">
    <source>
        <dbReference type="Proteomes" id="UP000275267"/>
    </source>
</evidence>
<dbReference type="OrthoDB" id="755682at2759"/>
<dbReference type="InterPro" id="IPR002401">
    <property type="entry name" value="Cyt_P450_E_grp-I"/>
</dbReference>
<dbReference type="STRING" id="4540.A0A3L6SBQ0"/>
<dbReference type="GO" id="GO:0004497">
    <property type="term" value="F:monooxygenase activity"/>
    <property type="evidence" value="ECO:0007669"/>
    <property type="project" value="InterPro"/>
</dbReference>
<evidence type="ECO:0008006" key="7">
    <source>
        <dbReference type="Google" id="ProtNLM"/>
    </source>
</evidence>
<feature type="region of interest" description="Disordered" evidence="4">
    <location>
        <begin position="432"/>
        <end position="504"/>
    </location>
</feature>
<name>A0A3L6SBQ0_PANMI</name>
<dbReference type="InterPro" id="IPR001128">
    <property type="entry name" value="Cyt_P450"/>
</dbReference>
<keyword evidence="2" id="KW-0479">Metal-binding</keyword>
<feature type="compositionally biased region" description="Basic residues" evidence="4">
    <location>
        <begin position="432"/>
        <end position="441"/>
    </location>
</feature>
<dbReference type="GO" id="GO:0016705">
    <property type="term" value="F:oxidoreductase activity, acting on paired donors, with incorporation or reduction of molecular oxygen"/>
    <property type="evidence" value="ECO:0007669"/>
    <property type="project" value="InterPro"/>
</dbReference>
<evidence type="ECO:0000256" key="1">
    <source>
        <dbReference type="ARBA" id="ARBA00010617"/>
    </source>
</evidence>
<comment type="caution">
    <text evidence="5">The sequence shown here is derived from an EMBL/GenBank/DDBJ whole genome shotgun (WGS) entry which is preliminary data.</text>
</comment>
<dbReference type="InterPro" id="IPR036396">
    <property type="entry name" value="Cyt_P450_sf"/>
</dbReference>
<sequence length="504" mass="55744">MEPKITQELVNPQQWRWQLQPSLVLVLLPLVALLLLHRRKSNSTLRLPPGPWRLPVIGNLHQIGALPHRSLRALAQRHGPVMMLRLGTVPAVVLSSPEAARHALKTHDADCCGRPPSAGPRLLSYGYKDVAFSPYSDYVRDMRRVFVLELLSMRRVQAARSTREAQVEKLVGDLARGGATPVAIHEHVFAAVDGIVGAFAFGETYAAEQFKGEFIDVINESLALLSSFSAEDFFPGAAGRMVDRLTGLASRRDKIFRKLDGFFEHVLDQHLDPARAKPDGDDGSSRSHLVQELIDLWREHGATKGITRDHVKAILMDTFVGGNNTSSVTMHWAMSELLRHPLELKKVQDEIRAAVAVSQELVRHDDMPKLRYLRMVVKETLRLHPPATLLVPRQTTRRIKVGGYDIPADTKVIVNAWAIGRVPGQRRRLQRRALRAPALRRRPPDLPGAGDGRGERGVHPGQLALLLRLGAAGRGARRGREHGGGGSTDVPQENSADGRANKVP</sequence>
<gene>
    <name evidence="5" type="ORF">C2845_PM02G08780</name>
</gene>
<dbReference type="EMBL" id="PQIB02000005">
    <property type="protein sequence ID" value="RLN17954.1"/>
    <property type="molecule type" value="Genomic_DNA"/>
</dbReference>
<dbReference type="PRINTS" id="PR00463">
    <property type="entry name" value="EP450I"/>
</dbReference>
<dbReference type="SUPFAM" id="SSF48264">
    <property type="entry name" value="Cytochrome P450"/>
    <property type="match status" value="1"/>
</dbReference>
<evidence type="ECO:0000256" key="4">
    <source>
        <dbReference type="SAM" id="MobiDB-lite"/>
    </source>
</evidence>
<keyword evidence="6" id="KW-1185">Reference proteome</keyword>
<evidence type="ECO:0000256" key="3">
    <source>
        <dbReference type="ARBA" id="ARBA00023004"/>
    </source>
</evidence>
<dbReference type="Gene3D" id="1.10.630.10">
    <property type="entry name" value="Cytochrome P450"/>
    <property type="match status" value="1"/>
</dbReference>
<dbReference type="GO" id="GO:0005506">
    <property type="term" value="F:iron ion binding"/>
    <property type="evidence" value="ECO:0007669"/>
    <property type="project" value="InterPro"/>
</dbReference>
<keyword evidence="3" id="KW-0408">Iron</keyword>
<proteinExistence type="inferred from homology"/>
<evidence type="ECO:0000313" key="5">
    <source>
        <dbReference type="EMBL" id="RLN17954.1"/>
    </source>
</evidence>
<dbReference type="PANTHER" id="PTHR47955">
    <property type="entry name" value="CYTOCHROME P450 FAMILY 71 PROTEIN"/>
    <property type="match status" value="1"/>
</dbReference>
<evidence type="ECO:0000256" key="2">
    <source>
        <dbReference type="ARBA" id="ARBA00022723"/>
    </source>
</evidence>
<dbReference type="GO" id="GO:0020037">
    <property type="term" value="F:heme binding"/>
    <property type="evidence" value="ECO:0007669"/>
    <property type="project" value="InterPro"/>
</dbReference>